<keyword evidence="2 8" id="KW-0349">Heme</keyword>
<proteinExistence type="predicted"/>
<dbReference type="InterPro" id="IPR026259">
    <property type="entry name" value="MauG/Cytc_peroxidase"/>
</dbReference>
<evidence type="ECO:0000259" key="9">
    <source>
        <dbReference type="PROSITE" id="PS51007"/>
    </source>
</evidence>
<sequence length="401" mass="43212">MRRTLHALPVVAVGAIVLAIGATDPVAWNEEELAVVRSLSLDELPPLPADPSNRVADDPRAVRLGKAFFFDTRFSSNGQVACATCHQPDRQFQDDRALSLGVGRTNRRAMPIAGMAYSPFLFWDGRKDSLWAQALGPLESAVEHGGDRTQYAHVVSAHHAEAYTEVFGPLPRLDTLPPHAGPVSDPIAAAAWGSMDGADQLAVNDVFANIGKAIAAYERTILPPETRFDAWIASAAFPKPGLLTEDEIAGLRLFIGEAGCINCHNGPLLTDNHFHNTGVPAVAGLPDDRGRVAGSAQVLDDPFNCLGPYSDANPVDCTELRFMAPAGEEMLRAFKTPSLRGVASRSPYMHAGQIETLDQVIVHYSAAQRAPEGLSELRPLNLDETQRRYLGAFLASLDPIQ</sequence>
<dbReference type="Pfam" id="PF03150">
    <property type="entry name" value="CCP_MauG"/>
    <property type="match status" value="1"/>
</dbReference>
<evidence type="ECO:0000256" key="7">
    <source>
        <dbReference type="ARBA" id="ARBA00023004"/>
    </source>
</evidence>
<comment type="subcellular location">
    <subcellularLocation>
        <location evidence="1">Periplasm</location>
    </subcellularLocation>
</comment>
<feature type="domain" description="Cytochrome c" evidence="9">
    <location>
        <begin position="245"/>
        <end position="398"/>
    </location>
</feature>
<keyword evidence="4" id="KW-0732">Signal</keyword>
<dbReference type="InterPro" id="IPR051395">
    <property type="entry name" value="Cytochrome_c_Peroxidase/MauG"/>
</dbReference>
<evidence type="ECO:0000256" key="5">
    <source>
        <dbReference type="ARBA" id="ARBA00022764"/>
    </source>
</evidence>
<evidence type="ECO:0000256" key="2">
    <source>
        <dbReference type="ARBA" id="ARBA00022617"/>
    </source>
</evidence>
<comment type="caution">
    <text evidence="10">The sequence shown here is derived from an EMBL/GenBank/DDBJ whole genome shotgun (WGS) entry which is preliminary data.</text>
</comment>
<dbReference type="InterPro" id="IPR036909">
    <property type="entry name" value="Cyt_c-like_dom_sf"/>
</dbReference>
<dbReference type="Proteomes" id="UP001205601">
    <property type="component" value="Unassembled WGS sequence"/>
</dbReference>
<dbReference type="EMBL" id="JAOCQF010000001">
    <property type="protein sequence ID" value="MCT8328881.1"/>
    <property type="molecule type" value="Genomic_DNA"/>
</dbReference>
<reference evidence="11" key="1">
    <citation type="submission" date="2023-07" db="EMBL/GenBank/DDBJ databases">
        <title>Defluviimonas sediminis sp. nov., isolated from mangrove sediment.</title>
        <authorList>
            <person name="Liu L."/>
            <person name="Li J."/>
            <person name="Huang Y."/>
            <person name="Pan J."/>
            <person name="Li M."/>
        </authorList>
    </citation>
    <scope>NUCLEOTIDE SEQUENCE [LARGE SCALE GENOMIC DNA]</scope>
    <source>
        <strain evidence="11">FT324</strain>
    </source>
</reference>
<evidence type="ECO:0000313" key="11">
    <source>
        <dbReference type="Proteomes" id="UP001205601"/>
    </source>
</evidence>
<dbReference type="RefSeq" id="WP_261494303.1">
    <property type="nucleotide sequence ID" value="NZ_JAOCQF010000001.1"/>
</dbReference>
<dbReference type="InterPro" id="IPR004852">
    <property type="entry name" value="Di-haem_cyt_c_peroxidsae"/>
</dbReference>
<dbReference type="InterPro" id="IPR009056">
    <property type="entry name" value="Cyt_c-like_dom"/>
</dbReference>
<keyword evidence="6" id="KW-0560">Oxidoreductase</keyword>
<protein>
    <recommendedName>
        <fullName evidence="9">Cytochrome c domain-containing protein</fullName>
    </recommendedName>
</protein>
<organism evidence="10 11">
    <name type="scientific">Albidovulum sediminis</name>
    <dbReference type="NCBI Taxonomy" id="3066345"/>
    <lineage>
        <taxon>Bacteria</taxon>
        <taxon>Pseudomonadati</taxon>
        <taxon>Pseudomonadota</taxon>
        <taxon>Alphaproteobacteria</taxon>
        <taxon>Rhodobacterales</taxon>
        <taxon>Paracoccaceae</taxon>
        <taxon>Albidovulum</taxon>
    </lineage>
</organism>
<evidence type="ECO:0000256" key="1">
    <source>
        <dbReference type="ARBA" id="ARBA00004418"/>
    </source>
</evidence>
<evidence type="ECO:0000256" key="3">
    <source>
        <dbReference type="ARBA" id="ARBA00022723"/>
    </source>
</evidence>
<gene>
    <name evidence="10" type="ORF">N5I32_05050</name>
</gene>
<accession>A0ABT2NIY6</accession>
<dbReference type="SUPFAM" id="SSF46626">
    <property type="entry name" value="Cytochrome c"/>
    <property type="match status" value="2"/>
</dbReference>
<keyword evidence="5" id="KW-0574">Periplasm</keyword>
<name>A0ABT2NIY6_9RHOB</name>
<dbReference type="PIRSF" id="PIRSF000294">
    <property type="entry name" value="Cytochrome-c_peroxidase"/>
    <property type="match status" value="1"/>
</dbReference>
<evidence type="ECO:0000256" key="6">
    <source>
        <dbReference type="ARBA" id="ARBA00023002"/>
    </source>
</evidence>
<dbReference type="PROSITE" id="PS51007">
    <property type="entry name" value="CYTC"/>
    <property type="match status" value="1"/>
</dbReference>
<keyword evidence="3 8" id="KW-0479">Metal-binding</keyword>
<keyword evidence="7 8" id="KW-0408">Iron</keyword>
<evidence type="ECO:0000313" key="10">
    <source>
        <dbReference type="EMBL" id="MCT8328881.1"/>
    </source>
</evidence>
<evidence type="ECO:0000256" key="8">
    <source>
        <dbReference type="PROSITE-ProRule" id="PRU00433"/>
    </source>
</evidence>
<dbReference type="Gene3D" id="1.10.760.10">
    <property type="entry name" value="Cytochrome c-like domain"/>
    <property type="match status" value="2"/>
</dbReference>
<keyword evidence="11" id="KW-1185">Reference proteome</keyword>
<evidence type="ECO:0000256" key="4">
    <source>
        <dbReference type="ARBA" id="ARBA00022729"/>
    </source>
</evidence>
<dbReference type="PANTHER" id="PTHR30600">
    <property type="entry name" value="CYTOCHROME C PEROXIDASE-RELATED"/>
    <property type="match status" value="1"/>
</dbReference>